<dbReference type="Proteomes" id="UP000483362">
    <property type="component" value="Unassembled WGS sequence"/>
</dbReference>
<organism evidence="1 2">
    <name type="scientific">Sodaliphilus pleomorphus</name>
    <dbReference type="NCBI Taxonomy" id="2606626"/>
    <lineage>
        <taxon>Bacteria</taxon>
        <taxon>Pseudomonadati</taxon>
        <taxon>Bacteroidota</taxon>
        <taxon>Bacteroidia</taxon>
        <taxon>Bacteroidales</taxon>
        <taxon>Muribaculaceae</taxon>
        <taxon>Sodaliphilus</taxon>
    </lineage>
</organism>
<dbReference type="InterPro" id="IPR019707">
    <property type="entry name" value="DUF2582"/>
</dbReference>
<keyword evidence="2" id="KW-1185">Reference proteome</keyword>
<proteinExistence type="predicted"/>
<gene>
    <name evidence="1" type="ORF">FYJ29_06755</name>
</gene>
<name>A0A6L5XEL2_9BACT</name>
<protein>
    <recommendedName>
        <fullName evidence="3">Winged helix-turn-helix domain-containing protein</fullName>
    </recommendedName>
</protein>
<dbReference type="AlphaFoldDB" id="A0A6L5XEL2"/>
<evidence type="ECO:0000313" key="1">
    <source>
        <dbReference type="EMBL" id="MSS17454.1"/>
    </source>
</evidence>
<dbReference type="EMBL" id="VULT01000009">
    <property type="protein sequence ID" value="MSS17454.1"/>
    <property type="molecule type" value="Genomic_DNA"/>
</dbReference>
<dbReference type="Pfam" id="PF10771">
    <property type="entry name" value="DUF2582"/>
    <property type="match status" value="1"/>
</dbReference>
<comment type="caution">
    <text evidence="1">The sequence shown here is derived from an EMBL/GenBank/DDBJ whole genome shotgun (WGS) entry which is preliminary data.</text>
</comment>
<evidence type="ECO:0008006" key="3">
    <source>
        <dbReference type="Google" id="ProtNLM"/>
    </source>
</evidence>
<accession>A0A6L5XEL2</accession>
<reference evidence="1 2" key="1">
    <citation type="submission" date="2019-08" db="EMBL/GenBank/DDBJ databases">
        <title>In-depth cultivation of the pig gut microbiome towards novel bacterial diversity and tailored functional studies.</title>
        <authorList>
            <person name="Wylensek D."/>
            <person name="Hitch T.C.A."/>
            <person name="Clavel T."/>
        </authorList>
    </citation>
    <scope>NUCLEOTIDE SEQUENCE [LARGE SCALE GENOMIC DNA]</scope>
    <source>
        <strain evidence="1 2">Oil-RF-744-WCA-WT-10</strain>
    </source>
</reference>
<dbReference type="Gene3D" id="1.10.10.10">
    <property type="entry name" value="Winged helix-like DNA-binding domain superfamily/Winged helix DNA-binding domain"/>
    <property type="match status" value="1"/>
</dbReference>
<dbReference type="InterPro" id="IPR036388">
    <property type="entry name" value="WH-like_DNA-bd_sf"/>
</dbReference>
<dbReference type="RefSeq" id="WP_154328703.1">
    <property type="nucleotide sequence ID" value="NZ_CP045696.1"/>
</dbReference>
<sequence>MNVETIGLWAGAVWKALDAAEGTLDVKGLKKATKLKEKEVYAAIGWLAREGKVNVNEAAKDVDVTLV</sequence>
<evidence type="ECO:0000313" key="2">
    <source>
        <dbReference type="Proteomes" id="UP000483362"/>
    </source>
</evidence>